<reference evidence="1 2" key="4">
    <citation type="journal article" date="1998" name="J. Virol.">
        <title>The R33 G protein-coupled receptor gene of rat cytomegalovirus plays an essential role in the pathogenesis of viral infection.</title>
        <authorList>
            <person name="Beisser P.S."/>
            <person name="Vink C."/>
            <person name="Van Dam J.G."/>
            <person name="Grauls G."/>
            <person name="Vanherle S.J."/>
            <person name="Bruggeman C.A."/>
        </authorList>
    </citation>
    <scope>NUCLEOTIDE SEQUENCE [LARGE SCALE GENOMIC DNA]</scope>
    <source>
        <strain evidence="1 2">Maastricht</strain>
    </source>
</reference>
<dbReference type="KEGG" id="vg:940397"/>
<dbReference type="GeneID" id="940397"/>
<organismHost>
    <name type="scientific">Rattus</name>
    <name type="common">rats</name>
    <dbReference type="NCBI Taxonomy" id="10114"/>
</organismHost>
<reference evidence="1 2" key="10">
    <citation type="journal article" date="2000" name="Virus Res.">
        <title>Rat cytomegalovirus R89 is a highly conserved gene which expresses a spliced transcript.</title>
        <authorList>
            <person name="Gruijthuijsen Y.K."/>
            <person name="Beuken E."/>
            <person name="Bruggeman C.A."/>
            <person name="Vink C."/>
        </authorList>
    </citation>
    <scope>NUCLEOTIDE SEQUENCE [LARGE SCALE GENOMIC DNA]</scope>
    <source>
        <strain evidence="1 2">Maastricht</strain>
    </source>
</reference>
<gene>
    <name evidence="1" type="primary">r126</name>
</gene>
<sequence>MTGCGGRLSLKKTLDTHRFDHKWQVEKTKVKYMTAAIIRLSFRNRGRLQGTWFLLWSVLQGRSHLEGYQITDPFPPLSEIAALSPSADSRGRNEITVTMRH</sequence>
<accession>Q9DW65</accession>
<reference evidence="1 2" key="2">
    <citation type="journal article" date="1996" name="J. Virol.">
        <title>Structure of the rat cytomegalovirus genome termini.</title>
        <authorList>
            <person name="Vink C."/>
            <person name="Beuken E."/>
            <person name="Bruggeman C.A."/>
        </authorList>
    </citation>
    <scope>NUCLEOTIDE SEQUENCE [LARGE SCALE GENOMIC DNA]</scope>
    <source>
        <strain evidence="1 2">Maastricht</strain>
    </source>
</reference>
<protein>
    <submittedName>
        <fullName evidence="1">Pr126</fullName>
    </submittedName>
</protein>
<evidence type="ECO:0000313" key="1">
    <source>
        <dbReference type="EMBL" id="AAF99225.1"/>
    </source>
</evidence>
<name>Q9DW65_RCMVM</name>
<reference evidence="1 2" key="5">
    <citation type="journal article" date="1998" name="Virology">
        <title>The Maastricht strain and England strain of rat cytomegalovirus represent different betaherpesvirus species rather than strains.</title>
        <authorList>
            <person name="Beisser P.S."/>
            <person name="Kaptein S.J."/>
            <person name="Beuken E."/>
            <person name="Bruggeman C.A."/>
            <person name="Vink C."/>
        </authorList>
    </citation>
    <scope>NUCLEOTIDE SEQUENCE [LARGE SCALE GENOMIC DNA]</scope>
    <source>
        <strain evidence="1 2">Maastricht</strain>
    </source>
</reference>
<reference evidence="1 2" key="9">
    <citation type="journal article" date="2000" name="J. Virol.">
        <title>Complete DNA sequence of the rat cytomegalovirus genome.</title>
        <authorList>
            <person name="Vink C."/>
            <person name="Beuken E."/>
            <person name="Bruggeman C.A."/>
        </authorList>
    </citation>
    <scope>NUCLEOTIDE SEQUENCE [LARGE SCALE GENOMIC DNA]</scope>
    <source>
        <strain evidence="1 2">Maastricht</strain>
    </source>
</reference>
<reference evidence="1 2" key="7">
    <citation type="journal article" date="1999" name="J. Virol.">
        <title>Deletion of the R78 G protein-coupled receptor gene from rat cytomegalovirus results in an attenuated, syncytium-inducing mutant strain.</title>
        <authorList>
            <person name="Beisser P.S."/>
            <person name="Grauls G."/>
            <person name="Bruggeman C.A."/>
            <person name="Vink C."/>
        </authorList>
    </citation>
    <scope>NUCLEOTIDE SEQUENCE [LARGE SCALE GENOMIC DNA]</scope>
    <source>
        <strain evidence="1 2">Maastricht</strain>
    </source>
</reference>
<dbReference type="EMBL" id="AF232689">
    <property type="protein sequence ID" value="AAF99225.1"/>
    <property type="molecule type" value="Genomic_DNA"/>
</dbReference>
<proteinExistence type="predicted"/>
<keyword evidence="2" id="KW-1185">Reference proteome</keyword>
<dbReference type="RefSeq" id="NP_064237.1">
    <property type="nucleotide sequence ID" value="NC_002512.2"/>
</dbReference>
<reference evidence="1 2" key="1">
    <citation type="journal article" date="1996" name="J. Gen. Virol.">
        <title>Cloning and sequence analysis of the genes encoding DNA polymerase, glycoprotein B, ICP18.5 and major DNA-binding protein of rat cytomegalovirus.</title>
        <authorList>
            <person name="Beuken E."/>
            <person name="Slobbe R."/>
            <person name="Bruggeman C.A."/>
            <person name="Vink C."/>
        </authorList>
    </citation>
    <scope>NUCLEOTIDE SEQUENCE [LARGE SCALE GENOMIC DNA]</scope>
    <source>
        <strain evidence="1 2">Maastricht</strain>
    </source>
</reference>
<reference evidence="1 2" key="3">
    <citation type="journal article" date="1997" name="J. Gen. Virol.">
        <title>Cloning and functional characterization of the origin of lytic-phase DNA replication of rat cytomegalovirus.</title>
        <authorList>
            <person name="Vink C."/>
            <person name="Beuken E."/>
            <person name="Bruggeman C.A."/>
        </authorList>
    </citation>
    <scope>NUCLEOTIDE SEQUENCE [LARGE SCALE GENOMIC DNA]</scope>
    <source>
        <strain evidence="1 2">Maastricht</strain>
    </source>
</reference>
<organism evidence="1 2">
    <name type="scientific">Rat cytomegalovirus (strain Maastricht)</name>
    <dbReference type="NCBI Taxonomy" id="79700"/>
    <lineage>
        <taxon>Viruses</taxon>
        <taxon>Duplodnaviria</taxon>
        <taxon>Heunggongvirae</taxon>
        <taxon>Peploviricota</taxon>
        <taxon>Herviviricetes</taxon>
        <taxon>Herpesvirales</taxon>
        <taxon>Orthoherpesviridae</taxon>
        <taxon>Betaherpesvirinae</taxon>
        <taxon>Muromegalovirus</taxon>
        <taxon>Muromegalovirus muridbeta2</taxon>
        <taxon>Murid betaherpesvirus 2</taxon>
    </lineage>
</organism>
<reference evidence="1 2" key="6">
    <citation type="journal article" date="1999" name="J. Gen. Virol.">
        <title>The rat cytomegalovirus R32 gene encodes a virion-associated protein that elicits a strong humoral immune response in infected rats.</title>
        <authorList>
            <person name="Beuken E."/>
            <person name="Grauls G."/>
            <person name="Bruggeman C.A."/>
            <person name="Vink C."/>
        </authorList>
    </citation>
    <scope>NUCLEOTIDE SEQUENCE [LARGE SCALE GENOMIC DNA]</scope>
    <source>
        <strain evidence="1 2">Maastricht</strain>
    </source>
</reference>
<dbReference type="Proteomes" id="UP000008288">
    <property type="component" value="Segment"/>
</dbReference>
<evidence type="ECO:0000313" key="2">
    <source>
        <dbReference type="Proteomes" id="UP000008288"/>
    </source>
</evidence>
<reference evidence="1 2" key="8">
    <citation type="journal article" date="2000" name="J. Virol.">
        <title>The r144 major histocompatibility complex class I-like gene of rat cytomegalovirus is dispensable for both acute and long-term infection in the immunocompromised host.</title>
        <authorList>
            <person name="Beisser P.S."/>
            <person name="Kloover J.S."/>
            <person name="Grauls G.E."/>
            <person name="Blok M.J."/>
            <person name="Bruggeman C.A."/>
            <person name="Vink C."/>
        </authorList>
    </citation>
    <scope>NUCLEOTIDE SEQUENCE [LARGE SCALE GENOMIC DNA]</scope>
    <source>
        <strain evidence="1 2">Maastricht</strain>
    </source>
</reference>